<dbReference type="Pfam" id="PF13508">
    <property type="entry name" value="Acetyltransf_7"/>
    <property type="match status" value="1"/>
</dbReference>
<dbReference type="Gene3D" id="3.40.630.30">
    <property type="match status" value="1"/>
</dbReference>
<dbReference type="GO" id="GO:0008080">
    <property type="term" value="F:N-acetyltransferase activity"/>
    <property type="evidence" value="ECO:0007669"/>
    <property type="project" value="InterPro"/>
</dbReference>
<dbReference type="GO" id="GO:0005737">
    <property type="term" value="C:cytoplasm"/>
    <property type="evidence" value="ECO:0007669"/>
    <property type="project" value="TreeGrafter"/>
</dbReference>
<proteinExistence type="predicted"/>
<keyword evidence="1 4" id="KW-0808">Transferase</keyword>
<dbReference type="InterPro" id="IPR016181">
    <property type="entry name" value="Acyl_CoA_acyltransferase"/>
</dbReference>
<dbReference type="STRING" id="574375.AZF08_03420"/>
<dbReference type="Proteomes" id="UP000027778">
    <property type="component" value="Unassembled WGS sequence"/>
</dbReference>
<evidence type="ECO:0000313" key="5">
    <source>
        <dbReference type="Proteomes" id="UP000027778"/>
    </source>
</evidence>
<dbReference type="EMBL" id="JOTM01000001">
    <property type="protein sequence ID" value="KEK26291.1"/>
    <property type="molecule type" value="Genomic_DNA"/>
</dbReference>
<keyword evidence="5" id="KW-1185">Reference proteome</keyword>
<evidence type="ECO:0000259" key="3">
    <source>
        <dbReference type="PROSITE" id="PS51186"/>
    </source>
</evidence>
<dbReference type="CDD" id="cd04301">
    <property type="entry name" value="NAT_SF"/>
    <property type="match status" value="1"/>
</dbReference>
<dbReference type="PANTHER" id="PTHR43626:SF4">
    <property type="entry name" value="GCN5-RELATED N-ACETYLTRANSFERASE 2, CHLOROPLASTIC"/>
    <property type="match status" value="1"/>
</dbReference>
<accession>A0A073KIG1</accession>
<dbReference type="InterPro" id="IPR045039">
    <property type="entry name" value="NSI-like"/>
</dbReference>
<protein>
    <submittedName>
        <fullName evidence="4">Acetyltransferase</fullName>
    </submittedName>
</protein>
<dbReference type="PROSITE" id="PS51186">
    <property type="entry name" value="GNAT"/>
    <property type="match status" value="1"/>
</dbReference>
<dbReference type="SUPFAM" id="SSF55729">
    <property type="entry name" value="Acyl-CoA N-acyltransferases (Nat)"/>
    <property type="match status" value="1"/>
</dbReference>
<dbReference type="eggNOG" id="COG0454">
    <property type="taxonomic scope" value="Bacteria"/>
</dbReference>
<evidence type="ECO:0000256" key="2">
    <source>
        <dbReference type="ARBA" id="ARBA00023315"/>
    </source>
</evidence>
<name>A0A073KIG1_9BACI</name>
<comment type="caution">
    <text evidence="4">The sequence shown here is derived from an EMBL/GenBank/DDBJ whole genome shotgun (WGS) entry which is preliminary data.</text>
</comment>
<dbReference type="OrthoDB" id="3216107at2"/>
<evidence type="ECO:0000256" key="1">
    <source>
        <dbReference type="ARBA" id="ARBA00022679"/>
    </source>
</evidence>
<gene>
    <name evidence="4" type="ORF">BAGA_03370</name>
</gene>
<dbReference type="AlphaFoldDB" id="A0A073KIG1"/>
<keyword evidence="2" id="KW-0012">Acyltransferase</keyword>
<sequence>MYIYHNGLIIREGTTGVPAYAIKSLFEDAGWSNSIIPSWQIEKFTIAFENSTWAFTIWDEEEMIAMVRVISDQIMAANIMDLVVKCEYRGKGLGKKLVSLCLQKLPHGDWFAHTSANNFDFYRSCGFEVRDLSKNGTCAYYGYNEAKKEGHR</sequence>
<dbReference type="PANTHER" id="PTHR43626">
    <property type="entry name" value="ACYL-COA N-ACYLTRANSFERASE"/>
    <property type="match status" value="1"/>
</dbReference>
<dbReference type="RefSeq" id="WP_033672656.1">
    <property type="nucleotide sequence ID" value="NZ_JOTM01000001.1"/>
</dbReference>
<organism evidence="4 5">
    <name type="scientific">Bacillus gaemokensis</name>
    <dbReference type="NCBI Taxonomy" id="574375"/>
    <lineage>
        <taxon>Bacteria</taxon>
        <taxon>Bacillati</taxon>
        <taxon>Bacillota</taxon>
        <taxon>Bacilli</taxon>
        <taxon>Bacillales</taxon>
        <taxon>Bacillaceae</taxon>
        <taxon>Bacillus</taxon>
        <taxon>Bacillus cereus group</taxon>
    </lineage>
</organism>
<feature type="domain" description="N-acetyltransferase" evidence="3">
    <location>
        <begin position="8"/>
        <end position="147"/>
    </location>
</feature>
<reference evidence="4 5" key="1">
    <citation type="submission" date="2014-06" db="EMBL/GenBank/DDBJ databases">
        <title>Draft genome sequence of Bacillus gaemokensis JCM 15801 (MCCC 1A00707).</title>
        <authorList>
            <person name="Lai Q."/>
            <person name="Liu Y."/>
            <person name="Shao Z."/>
        </authorList>
    </citation>
    <scope>NUCLEOTIDE SEQUENCE [LARGE SCALE GENOMIC DNA]</scope>
    <source>
        <strain evidence="4 5">JCM 15801</strain>
    </source>
</reference>
<dbReference type="InterPro" id="IPR000182">
    <property type="entry name" value="GNAT_dom"/>
</dbReference>
<evidence type="ECO:0000313" key="4">
    <source>
        <dbReference type="EMBL" id="KEK26291.1"/>
    </source>
</evidence>